<proteinExistence type="predicted"/>
<sequence>PNQSEIELGSKIPDRPNKTLNPISWKNPQISITASSVCGPPRHSSPHQAPELNNII</sequence>
<dbReference type="InParanoid" id="A0A2P5DRC5"/>
<feature type="region of interest" description="Disordered" evidence="1">
    <location>
        <begin position="1"/>
        <end position="24"/>
    </location>
</feature>
<feature type="non-terminal residue" evidence="2">
    <location>
        <position position="1"/>
    </location>
</feature>
<comment type="caution">
    <text evidence="2">The sequence shown here is derived from an EMBL/GenBank/DDBJ whole genome shotgun (WGS) entry which is preliminary data.</text>
</comment>
<evidence type="ECO:0000313" key="2">
    <source>
        <dbReference type="EMBL" id="PON75834.1"/>
    </source>
</evidence>
<evidence type="ECO:0000313" key="3">
    <source>
        <dbReference type="Proteomes" id="UP000237000"/>
    </source>
</evidence>
<evidence type="ECO:0000256" key="1">
    <source>
        <dbReference type="SAM" id="MobiDB-lite"/>
    </source>
</evidence>
<dbReference type="AlphaFoldDB" id="A0A2P5DRC5"/>
<keyword evidence="3" id="KW-1185">Reference proteome</keyword>
<gene>
    <name evidence="2" type="ORF">TorRG33x02_244480</name>
</gene>
<reference evidence="3" key="1">
    <citation type="submission" date="2016-06" db="EMBL/GenBank/DDBJ databases">
        <title>Parallel loss of symbiosis genes in relatives of nitrogen-fixing non-legume Parasponia.</title>
        <authorList>
            <person name="Van Velzen R."/>
            <person name="Holmer R."/>
            <person name="Bu F."/>
            <person name="Rutten L."/>
            <person name="Van Zeijl A."/>
            <person name="Liu W."/>
            <person name="Santuari L."/>
            <person name="Cao Q."/>
            <person name="Sharma T."/>
            <person name="Shen D."/>
            <person name="Roswanjaya Y."/>
            <person name="Wardhani T."/>
            <person name="Kalhor M.S."/>
            <person name="Jansen J."/>
            <person name="Van den Hoogen J."/>
            <person name="Gungor B."/>
            <person name="Hartog M."/>
            <person name="Hontelez J."/>
            <person name="Verver J."/>
            <person name="Yang W.-C."/>
            <person name="Schijlen E."/>
            <person name="Repin R."/>
            <person name="Schilthuizen M."/>
            <person name="Schranz E."/>
            <person name="Heidstra R."/>
            <person name="Miyata K."/>
            <person name="Fedorova E."/>
            <person name="Kohlen W."/>
            <person name="Bisseling T."/>
            <person name="Smit S."/>
            <person name="Geurts R."/>
        </authorList>
    </citation>
    <scope>NUCLEOTIDE SEQUENCE [LARGE SCALE GENOMIC DNA]</scope>
    <source>
        <strain evidence="3">cv. RG33-2</strain>
    </source>
</reference>
<dbReference type="EMBL" id="JXTC01000254">
    <property type="protein sequence ID" value="PON75834.1"/>
    <property type="molecule type" value="Genomic_DNA"/>
</dbReference>
<name>A0A2P5DRC5_TREOI</name>
<organism evidence="2 3">
    <name type="scientific">Trema orientale</name>
    <name type="common">Charcoal tree</name>
    <name type="synonym">Celtis orientalis</name>
    <dbReference type="NCBI Taxonomy" id="63057"/>
    <lineage>
        <taxon>Eukaryota</taxon>
        <taxon>Viridiplantae</taxon>
        <taxon>Streptophyta</taxon>
        <taxon>Embryophyta</taxon>
        <taxon>Tracheophyta</taxon>
        <taxon>Spermatophyta</taxon>
        <taxon>Magnoliopsida</taxon>
        <taxon>eudicotyledons</taxon>
        <taxon>Gunneridae</taxon>
        <taxon>Pentapetalae</taxon>
        <taxon>rosids</taxon>
        <taxon>fabids</taxon>
        <taxon>Rosales</taxon>
        <taxon>Cannabaceae</taxon>
        <taxon>Trema</taxon>
    </lineage>
</organism>
<dbReference type="Proteomes" id="UP000237000">
    <property type="component" value="Unassembled WGS sequence"/>
</dbReference>
<accession>A0A2P5DRC5</accession>
<feature type="region of interest" description="Disordered" evidence="1">
    <location>
        <begin position="36"/>
        <end position="56"/>
    </location>
</feature>
<protein>
    <submittedName>
        <fullName evidence="2">Uncharacterized protein</fullName>
    </submittedName>
</protein>